<reference evidence="4" key="1">
    <citation type="submission" date="2015-06" db="EMBL/GenBank/DDBJ databases">
        <authorList>
            <person name="Hoefler B.C."/>
            <person name="Straight P.D."/>
        </authorList>
    </citation>
    <scope>NUCLEOTIDE SEQUENCE</scope>
</reference>
<gene>
    <name evidence="4" type="primary">Hsp67Bb_1</name>
    <name evidence="3" type="synonym">Hsp67Bb_2</name>
    <name evidence="3" type="ORF">c0_g1_i3</name>
    <name evidence="4" type="ORF">c0_g1_i4</name>
</gene>
<dbReference type="OrthoDB" id="566238at2759"/>
<dbReference type="InterPro" id="IPR036873">
    <property type="entry name" value="Rhodanese-like_dom_sf"/>
</dbReference>
<dbReference type="EMBL" id="GDHF01001923">
    <property type="protein sequence ID" value="JAI50391.1"/>
    <property type="molecule type" value="Transcribed_RNA"/>
</dbReference>
<dbReference type="GO" id="GO:0004792">
    <property type="term" value="F:thiosulfate-cyanide sulfurtransferase activity"/>
    <property type="evidence" value="ECO:0007669"/>
    <property type="project" value="InterPro"/>
</dbReference>
<evidence type="ECO:0000313" key="3">
    <source>
        <dbReference type="EMBL" id="JAI49614.1"/>
    </source>
</evidence>
<dbReference type="SMART" id="SM00450">
    <property type="entry name" value="RHOD"/>
    <property type="match status" value="1"/>
</dbReference>
<dbReference type="InterPro" id="IPR001763">
    <property type="entry name" value="Rhodanese-like_dom"/>
</dbReference>
<keyword evidence="1" id="KW-0808">Transferase</keyword>
<dbReference type="PANTHER" id="PTHR44086:SF10">
    <property type="entry name" value="THIOSULFATE SULFURTRANSFERASE_RHODANESE-LIKE DOMAIN-CONTAINING PROTEIN 3"/>
    <property type="match status" value="1"/>
</dbReference>
<evidence type="ECO:0000313" key="4">
    <source>
        <dbReference type="EMBL" id="JAI50391.1"/>
    </source>
</evidence>
<proteinExistence type="predicted"/>
<evidence type="ECO:0000256" key="1">
    <source>
        <dbReference type="RuleBase" id="RU000507"/>
    </source>
</evidence>
<name>A0A0K8WGV9_BACLA</name>
<feature type="domain" description="Rhodanese" evidence="2">
    <location>
        <begin position="14"/>
        <end position="116"/>
    </location>
</feature>
<dbReference type="CDD" id="cd01519">
    <property type="entry name" value="RHOD_HSP67B2"/>
    <property type="match status" value="1"/>
</dbReference>
<dbReference type="PANTHER" id="PTHR44086">
    <property type="entry name" value="THIOSULFATE SULFURTRANSFERASE RDL2, MITOCHONDRIAL-RELATED"/>
    <property type="match status" value="1"/>
</dbReference>
<protein>
    <recommendedName>
        <fullName evidence="1">Sulfurtransferase</fullName>
    </recommendedName>
</protein>
<dbReference type="AlphaFoldDB" id="A0A0K8WGV9"/>
<organism evidence="4">
    <name type="scientific">Bactrocera latifrons</name>
    <name type="common">Malaysian fruit fly</name>
    <name type="synonym">Chaetodacus latifrons</name>
    <dbReference type="NCBI Taxonomy" id="174628"/>
    <lineage>
        <taxon>Eukaryota</taxon>
        <taxon>Metazoa</taxon>
        <taxon>Ecdysozoa</taxon>
        <taxon>Arthropoda</taxon>
        <taxon>Hexapoda</taxon>
        <taxon>Insecta</taxon>
        <taxon>Pterygota</taxon>
        <taxon>Neoptera</taxon>
        <taxon>Endopterygota</taxon>
        <taxon>Diptera</taxon>
        <taxon>Brachycera</taxon>
        <taxon>Muscomorpha</taxon>
        <taxon>Tephritoidea</taxon>
        <taxon>Tephritidae</taxon>
        <taxon>Bactrocera</taxon>
        <taxon>Bactrocera</taxon>
    </lineage>
</organism>
<accession>A0A0K8WGV9</accession>
<dbReference type="EMBL" id="GDHF01002700">
    <property type="protein sequence ID" value="JAI49614.1"/>
    <property type="molecule type" value="Transcribed_RNA"/>
</dbReference>
<dbReference type="PROSITE" id="PS00683">
    <property type="entry name" value="RHODANESE_2"/>
    <property type="match status" value="1"/>
</dbReference>
<sequence length="116" mass="12881">MATVTYEEVKDVPNQPNTFVIDVRNKDELARTGVIPGAISVPMPDLEAAFQMSEIDFKTAFNRDKPSTETVLIFSCQAGGRAKRAYDLALANGYKNAKYYPGSWTEWAEKEGLNKA</sequence>
<dbReference type="InterPro" id="IPR001307">
    <property type="entry name" value="Thiosulphate_STrfase_CS"/>
</dbReference>
<dbReference type="Pfam" id="PF00581">
    <property type="entry name" value="Rhodanese"/>
    <property type="match status" value="1"/>
</dbReference>
<dbReference type="PROSITE" id="PS50206">
    <property type="entry name" value="RHODANESE_3"/>
    <property type="match status" value="1"/>
</dbReference>
<dbReference type="GeneID" id="108977509"/>
<keyword evidence="4" id="KW-0346">Stress response</keyword>
<dbReference type="Gene3D" id="3.40.250.10">
    <property type="entry name" value="Rhodanese-like domain"/>
    <property type="match status" value="1"/>
</dbReference>
<evidence type="ECO:0000259" key="2">
    <source>
        <dbReference type="PROSITE" id="PS50206"/>
    </source>
</evidence>
<dbReference type="SUPFAM" id="SSF52821">
    <property type="entry name" value="Rhodanese/Cell cycle control phosphatase"/>
    <property type="match status" value="1"/>
</dbReference>